<dbReference type="RefSeq" id="WP_050530910.1">
    <property type="nucleotide sequence ID" value="NZ_AQQZ01000004.1"/>
</dbReference>
<dbReference type="AlphaFoldDB" id="A0A0L1JPL7"/>
<dbReference type="Pfam" id="PF01713">
    <property type="entry name" value="Smr"/>
    <property type="match status" value="1"/>
</dbReference>
<proteinExistence type="predicted"/>
<dbReference type="Proteomes" id="UP000036938">
    <property type="component" value="Unassembled WGS sequence"/>
</dbReference>
<reference evidence="3 4" key="1">
    <citation type="journal article" date="2015" name="Int. J. Syst. Evol. Microbiol.">
        <title>Aestuariivita atlantica sp. nov., isolated from deep sea sediment of the Atlantic Ocean.</title>
        <authorList>
            <person name="Li G."/>
            <person name="Lai Q."/>
            <person name="Du Y."/>
            <person name="Liu X."/>
            <person name="Sun F."/>
            <person name="Shao Z."/>
        </authorList>
    </citation>
    <scope>NUCLEOTIDE SEQUENCE [LARGE SCALE GENOMIC DNA]</scope>
    <source>
        <strain evidence="3 4">22II-S11-z3</strain>
    </source>
</reference>
<protein>
    <recommendedName>
        <fullName evidence="2">Smr domain-containing protein</fullName>
    </recommendedName>
</protein>
<name>A0A0L1JPL7_9RHOB</name>
<dbReference type="PANTHER" id="PTHR35562:SF2">
    <property type="entry name" value="DNA ENDONUCLEASE SMRA-RELATED"/>
    <property type="match status" value="1"/>
</dbReference>
<evidence type="ECO:0000259" key="2">
    <source>
        <dbReference type="PROSITE" id="PS50828"/>
    </source>
</evidence>
<dbReference type="PROSITE" id="PS50828">
    <property type="entry name" value="SMR"/>
    <property type="match status" value="1"/>
</dbReference>
<dbReference type="STRING" id="1317121.ATO11_11005"/>
<dbReference type="SUPFAM" id="SSF160443">
    <property type="entry name" value="SMR domain-like"/>
    <property type="match status" value="1"/>
</dbReference>
<dbReference type="Gene3D" id="3.30.1370.110">
    <property type="match status" value="1"/>
</dbReference>
<dbReference type="InterPro" id="IPR036063">
    <property type="entry name" value="Smr_dom_sf"/>
</dbReference>
<evidence type="ECO:0000256" key="1">
    <source>
        <dbReference type="SAM" id="MobiDB-lite"/>
    </source>
</evidence>
<evidence type="ECO:0000313" key="3">
    <source>
        <dbReference type="EMBL" id="KNG93710.1"/>
    </source>
</evidence>
<feature type="region of interest" description="Disordered" evidence="1">
    <location>
        <begin position="25"/>
        <end position="47"/>
    </location>
</feature>
<sequence length="196" mass="21972">MSPRKLRPDEEQLWNQVARTTDRLFPLEKAKRPEPTKALPDVTTVPTETEVPRFDVGSQAKPLPEIHQSTRRMRDRLADHPVRMDARTHGKMTRGKLKPEGRIDLHGMSQAQAHPALIGFIHASHAAGKRLVLVITGKGSPDEAPWPIPRRRGVLRQVVPQWLASGPAASAVLQVTPAHLRHGGDGAYYVYLRKRR</sequence>
<dbReference type="OrthoDB" id="7165597at2"/>
<feature type="domain" description="Smr" evidence="2">
    <location>
        <begin position="103"/>
        <end position="193"/>
    </location>
</feature>
<dbReference type="InterPro" id="IPR002625">
    <property type="entry name" value="Smr_dom"/>
</dbReference>
<dbReference type="EMBL" id="AQQZ01000004">
    <property type="protein sequence ID" value="KNG93710.1"/>
    <property type="molecule type" value="Genomic_DNA"/>
</dbReference>
<dbReference type="PANTHER" id="PTHR35562">
    <property type="entry name" value="DNA ENDONUCLEASE SMRA-RELATED"/>
    <property type="match status" value="1"/>
</dbReference>
<dbReference type="SMART" id="SM00463">
    <property type="entry name" value="SMR"/>
    <property type="match status" value="1"/>
</dbReference>
<evidence type="ECO:0000313" key="4">
    <source>
        <dbReference type="Proteomes" id="UP000036938"/>
    </source>
</evidence>
<accession>A0A0L1JPL7</accession>
<gene>
    <name evidence="3" type="ORF">ATO11_11005</name>
</gene>
<feature type="compositionally biased region" description="Basic and acidic residues" evidence="1">
    <location>
        <begin position="25"/>
        <end position="35"/>
    </location>
</feature>
<comment type="caution">
    <text evidence="3">The sequence shown here is derived from an EMBL/GenBank/DDBJ whole genome shotgun (WGS) entry which is preliminary data.</text>
</comment>
<organism evidence="3 4">
    <name type="scientific">Pseudaestuariivita atlantica</name>
    <dbReference type="NCBI Taxonomy" id="1317121"/>
    <lineage>
        <taxon>Bacteria</taxon>
        <taxon>Pseudomonadati</taxon>
        <taxon>Pseudomonadota</taxon>
        <taxon>Alphaproteobacteria</taxon>
        <taxon>Rhodobacterales</taxon>
        <taxon>Paracoccaceae</taxon>
        <taxon>Pseudaestuariivita</taxon>
    </lineage>
</organism>
<keyword evidence="4" id="KW-1185">Reference proteome</keyword>